<organism evidence="2 3">
    <name type="scientific">Phytophthora pseudosyringae</name>
    <dbReference type="NCBI Taxonomy" id="221518"/>
    <lineage>
        <taxon>Eukaryota</taxon>
        <taxon>Sar</taxon>
        <taxon>Stramenopiles</taxon>
        <taxon>Oomycota</taxon>
        <taxon>Peronosporomycetes</taxon>
        <taxon>Peronosporales</taxon>
        <taxon>Peronosporaceae</taxon>
        <taxon>Phytophthora</taxon>
    </lineage>
</organism>
<feature type="compositionally biased region" description="Low complexity" evidence="1">
    <location>
        <begin position="41"/>
        <end position="51"/>
    </location>
</feature>
<dbReference type="AlphaFoldDB" id="A0A8T1WNR2"/>
<feature type="region of interest" description="Disordered" evidence="1">
    <location>
        <begin position="93"/>
        <end position="271"/>
    </location>
</feature>
<feature type="compositionally biased region" description="Polar residues" evidence="1">
    <location>
        <begin position="168"/>
        <end position="178"/>
    </location>
</feature>
<feature type="compositionally biased region" description="Polar residues" evidence="1">
    <location>
        <begin position="191"/>
        <end position="219"/>
    </location>
</feature>
<evidence type="ECO:0000256" key="1">
    <source>
        <dbReference type="SAM" id="MobiDB-lite"/>
    </source>
</evidence>
<feature type="compositionally biased region" description="Acidic residues" evidence="1">
    <location>
        <begin position="262"/>
        <end position="271"/>
    </location>
</feature>
<accession>A0A8T1WNR2</accession>
<feature type="region of interest" description="Disordered" evidence="1">
    <location>
        <begin position="1"/>
        <end position="72"/>
    </location>
</feature>
<feature type="compositionally biased region" description="Low complexity" evidence="1">
    <location>
        <begin position="146"/>
        <end position="162"/>
    </location>
</feature>
<evidence type="ECO:0000313" key="3">
    <source>
        <dbReference type="Proteomes" id="UP000694044"/>
    </source>
</evidence>
<comment type="caution">
    <text evidence="2">The sequence shown here is derived from an EMBL/GenBank/DDBJ whole genome shotgun (WGS) entry which is preliminary data.</text>
</comment>
<reference evidence="2" key="1">
    <citation type="submission" date="2021-02" db="EMBL/GenBank/DDBJ databases">
        <authorList>
            <person name="Palmer J.M."/>
        </authorList>
    </citation>
    <scope>NUCLEOTIDE SEQUENCE</scope>
    <source>
        <strain evidence="2">SCRP734</strain>
    </source>
</reference>
<feature type="compositionally biased region" description="Polar residues" evidence="1">
    <location>
        <begin position="244"/>
        <end position="253"/>
    </location>
</feature>
<sequence>MEEGTSVDMAPLPQEKELHESLDPSAKDTLERKRDEDEPWSSRSAAASTRPSRIELTRTRGSSKSPLELHRRCAETIERCCASLRERQRKMERLQLVLPLPSSGHRREDRSRTTPPTRSTPPRPAKRNKIGFTAVVDREKHSPDMRSPAWSLSSSGSKLSTRLRFDEMTTSPMVNRSSNKQEKVRIPFQVGTPNTPQPARQTKQNENETTATQESTPASRSEDTLELSSTDESSRSSHKKATILSPTWSQRQQDFMAAIEAEVGDDDTTPS</sequence>
<keyword evidence="3" id="KW-1185">Reference proteome</keyword>
<proteinExistence type="predicted"/>
<dbReference type="Proteomes" id="UP000694044">
    <property type="component" value="Unassembled WGS sequence"/>
</dbReference>
<dbReference type="OrthoDB" id="106612at2759"/>
<evidence type="ECO:0000313" key="2">
    <source>
        <dbReference type="EMBL" id="KAG7393359.1"/>
    </source>
</evidence>
<protein>
    <submittedName>
        <fullName evidence="2">Uncharacterized protein</fullName>
    </submittedName>
</protein>
<name>A0A8T1WNR2_9STRA</name>
<gene>
    <name evidence="2" type="ORF">PHYPSEUDO_009563</name>
</gene>
<dbReference type="EMBL" id="JAGDFM010000004">
    <property type="protein sequence ID" value="KAG7393359.1"/>
    <property type="molecule type" value="Genomic_DNA"/>
</dbReference>
<feature type="compositionally biased region" description="Basic and acidic residues" evidence="1">
    <location>
        <begin position="14"/>
        <end position="36"/>
    </location>
</feature>